<organism evidence="4 5">
    <name type="scientific">Mytilus galloprovincialis</name>
    <name type="common">Mediterranean mussel</name>
    <dbReference type="NCBI Taxonomy" id="29158"/>
    <lineage>
        <taxon>Eukaryota</taxon>
        <taxon>Metazoa</taxon>
        <taxon>Spiralia</taxon>
        <taxon>Lophotrochozoa</taxon>
        <taxon>Mollusca</taxon>
        <taxon>Bivalvia</taxon>
        <taxon>Autobranchia</taxon>
        <taxon>Pteriomorphia</taxon>
        <taxon>Mytilida</taxon>
        <taxon>Mytiloidea</taxon>
        <taxon>Mytilidae</taxon>
        <taxon>Mytilinae</taxon>
        <taxon>Mytilus</taxon>
    </lineage>
</organism>
<evidence type="ECO:0000256" key="1">
    <source>
        <dbReference type="SAM" id="MobiDB-lite"/>
    </source>
</evidence>
<dbReference type="InterPro" id="IPR025476">
    <property type="entry name" value="Helitron_helicase-like"/>
</dbReference>
<keyword evidence="5" id="KW-1185">Reference proteome</keyword>
<dbReference type="AlphaFoldDB" id="A0A8B6EEZ0"/>
<dbReference type="Pfam" id="PF14214">
    <property type="entry name" value="Helitron_like_N"/>
    <property type="match status" value="1"/>
</dbReference>
<evidence type="ECO:0000313" key="4">
    <source>
        <dbReference type="EMBL" id="VDI33110.1"/>
    </source>
</evidence>
<name>A0A8B6EEZ0_MYTGA</name>
<feature type="domain" description="Helitron helicase-like" evidence="2">
    <location>
        <begin position="272"/>
        <end position="452"/>
    </location>
</feature>
<proteinExistence type="predicted"/>
<comment type="caution">
    <text evidence="4">The sequence shown here is derived from an EMBL/GenBank/DDBJ whole genome shotgun (WGS) entry which is preliminary data.</text>
</comment>
<dbReference type="EMBL" id="UYJE01004999">
    <property type="protein sequence ID" value="VDI33110.1"/>
    <property type="molecule type" value="Genomic_DNA"/>
</dbReference>
<sequence>MPPSAAANGMEFPPQGIMRNLNPLEFTFLSPLLPFMKIHKAPVGKQLKIQGNMVVVPSDTVNTVQSLPRLSNNTSTIKAQLKRRLRHKHSVYSSNIRPEMVREGAKFLSQTGTLYKSLNIKYNLNWTDSSDSSAEEYQHSDDYNENNNNSDEEKPEDTTGNTENLNIDSEDEWEEEKHDENVAGSTDTLLSAPDFFESNERDLVYSFTPAENNQPISIFIEKTAEEQAYPGIFCGQARIPNDQRTVPVSYGEIVKSELRNMDRRCARNVENIFFKTKKLQMKYLLDQTNIALRKFKTDGQNLTAKDVKQKNVHNLIHLDQGYKVLKTLRGSPPYFQAISKELFAMIQTLGPATFFLTLSAAETQLVHLLRILAKVVDGKEYSDEELQNLTWAEKSRLIQSDPVTCARHFDHSLQSFMTNFILSDLHPVGNVTDWFSRIEFQQRGSPHVHMMIWCKNAPNLNDNSNEEICMYIDKFITCSIQNADDSLTTLVKLQQHKHSRTCKKKGKKICRFGFPKPPMQQTVILHPLEDTVTLKDNHKSNWNKIHDTLVAMNEGENISFKQFLEKVALNETEYILAVRSSIATPTVFLKRSLLEIRINNYSTACLKA</sequence>
<evidence type="ECO:0008006" key="6">
    <source>
        <dbReference type="Google" id="ProtNLM"/>
    </source>
</evidence>
<accession>A0A8B6EEZ0</accession>
<protein>
    <recommendedName>
        <fullName evidence="6">Helitron helicase-like domain-containing protein</fullName>
    </recommendedName>
</protein>
<evidence type="ECO:0000259" key="2">
    <source>
        <dbReference type="Pfam" id="PF14214"/>
    </source>
</evidence>
<evidence type="ECO:0000259" key="3">
    <source>
        <dbReference type="Pfam" id="PF20209"/>
    </source>
</evidence>
<evidence type="ECO:0000313" key="5">
    <source>
        <dbReference type="Proteomes" id="UP000596742"/>
    </source>
</evidence>
<feature type="region of interest" description="Disordered" evidence="1">
    <location>
        <begin position="130"/>
        <end position="190"/>
    </location>
</feature>
<feature type="compositionally biased region" description="Polar residues" evidence="1">
    <location>
        <begin position="158"/>
        <end position="167"/>
    </location>
</feature>
<dbReference type="OrthoDB" id="6134515at2759"/>
<gene>
    <name evidence="4" type="ORF">MGAL_10B037504</name>
</gene>
<dbReference type="Pfam" id="PF20209">
    <property type="entry name" value="DUF6570"/>
    <property type="match status" value="1"/>
</dbReference>
<dbReference type="Proteomes" id="UP000596742">
    <property type="component" value="Unassembled WGS sequence"/>
</dbReference>
<dbReference type="InterPro" id="IPR046700">
    <property type="entry name" value="DUF6570"/>
</dbReference>
<feature type="domain" description="DUF6570" evidence="3">
    <location>
        <begin position="1"/>
        <end position="122"/>
    </location>
</feature>
<reference evidence="4" key="1">
    <citation type="submission" date="2018-11" db="EMBL/GenBank/DDBJ databases">
        <authorList>
            <person name="Alioto T."/>
            <person name="Alioto T."/>
        </authorList>
    </citation>
    <scope>NUCLEOTIDE SEQUENCE</scope>
</reference>